<name>A0A2K8T5C2_9NOSO</name>
<gene>
    <name evidence="3" type="ORF">COO91_08337</name>
</gene>
<dbReference type="RefSeq" id="WP_100902336.1">
    <property type="nucleotide sequence ID" value="NZ_CAWNNC010000001.1"/>
</dbReference>
<keyword evidence="2" id="KW-0472">Membrane</keyword>
<organism evidence="3 4">
    <name type="scientific">Nostoc flagelliforme CCNUN1</name>
    <dbReference type="NCBI Taxonomy" id="2038116"/>
    <lineage>
        <taxon>Bacteria</taxon>
        <taxon>Bacillati</taxon>
        <taxon>Cyanobacteriota</taxon>
        <taxon>Cyanophyceae</taxon>
        <taxon>Nostocales</taxon>
        <taxon>Nostocaceae</taxon>
        <taxon>Nostoc</taxon>
    </lineage>
</organism>
<proteinExistence type="predicted"/>
<feature type="transmembrane region" description="Helical" evidence="2">
    <location>
        <begin position="214"/>
        <end position="236"/>
    </location>
</feature>
<evidence type="ECO:0000256" key="1">
    <source>
        <dbReference type="SAM" id="MobiDB-lite"/>
    </source>
</evidence>
<evidence type="ECO:0000256" key="2">
    <source>
        <dbReference type="SAM" id="Phobius"/>
    </source>
</evidence>
<feature type="transmembrane region" description="Helical" evidence="2">
    <location>
        <begin position="68"/>
        <end position="86"/>
    </location>
</feature>
<reference evidence="3 4" key="1">
    <citation type="submission" date="2017-11" db="EMBL/GenBank/DDBJ databases">
        <title>Complete genome of a free-living desiccation-tolerant cyanobacterium and its photosynthetic adaptation to extreme terrestrial habitat.</title>
        <authorList>
            <person name="Shang J."/>
        </authorList>
    </citation>
    <scope>NUCLEOTIDE SEQUENCE [LARGE SCALE GENOMIC DNA]</scope>
    <source>
        <strain evidence="3 4">CCNUN1</strain>
    </source>
</reference>
<accession>A0A2K8T5C2</accession>
<evidence type="ECO:0000313" key="3">
    <source>
        <dbReference type="EMBL" id="AUB42225.1"/>
    </source>
</evidence>
<feature type="region of interest" description="Disordered" evidence="1">
    <location>
        <begin position="1"/>
        <end position="26"/>
    </location>
</feature>
<keyword evidence="2" id="KW-0812">Transmembrane</keyword>
<dbReference type="KEGG" id="nfl:COO91_08337"/>
<evidence type="ECO:0000313" key="4">
    <source>
        <dbReference type="Proteomes" id="UP000232003"/>
    </source>
</evidence>
<sequence length="241" mass="27325">MALLDKNGKEFPPSEPAASIPKPPQKHQGGNFFEILAEWVVTTISIPFVFFSSILEQFLTPGSSGTKIIGGIGFFFGTFLSTDSIWQTLFQGPPMFPWWETEWIGWIGWIQLPFNLLFWISFAMSALVQIMEARTLRGKQPGQAKTEFEESQQYSLPSKPTGKIDLSQALWGDYKRAGMKERRTGSGIALFFWVFDFVTTFAGRNPFRYTEPSQIIGCFAYNILSMMAGETGFAIWKYTKK</sequence>
<feature type="transmembrane region" description="Helical" evidence="2">
    <location>
        <begin position="106"/>
        <end position="130"/>
    </location>
</feature>
<feature type="transmembrane region" description="Helical" evidence="2">
    <location>
        <begin position="36"/>
        <end position="56"/>
    </location>
</feature>
<feature type="transmembrane region" description="Helical" evidence="2">
    <location>
        <begin position="184"/>
        <end position="202"/>
    </location>
</feature>
<keyword evidence="2" id="KW-1133">Transmembrane helix</keyword>
<dbReference type="Proteomes" id="UP000232003">
    <property type="component" value="Chromosome"/>
</dbReference>
<dbReference type="OrthoDB" id="509881at2"/>
<protein>
    <submittedName>
        <fullName evidence="3">Uncharacterized protein</fullName>
    </submittedName>
</protein>
<dbReference type="AlphaFoldDB" id="A0A2K8T5C2"/>
<keyword evidence="4" id="KW-1185">Reference proteome</keyword>
<dbReference type="EMBL" id="CP024785">
    <property type="protein sequence ID" value="AUB42225.1"/>
    <property type="molecule type" value="Genomic_DNA"/>
</dbReference>